<dbReference type="PRINTS" id="PR00125">
    <property type="entry name" value="ATPASEDELTA"/>
</dbReference>
<evidence type="ECO:0000256" key="5">
    <source>
        <dbReference type="ARBA" id="ARBA00023136"/>
    </source>
</evidence>
<dbReference type="GO" id="GO:0045259">
    <property type="term" value="C:proton-transporting ATP synthase complex"/>
    <property type="evidence" value="ECO:0007669"/>
    <property type="project" value="UniProtKB-KW"/>
</dbReference>
<dbReference type="AlphaFoldDB" id="A0A7X2J2W2"/>
<evidence type="ECO:0000313" key="10">
    <source>
        <dbReference type="Proteomes" id="UP000448867"/>
    </source>
</evidence>
<dbReference type="RefSeq" id="WP_154309597.1">
    <property type="nucleotide sequence ID" value="NZ_WKKI01000063.1"/>
</dbReference>
<evidence type="ECO:0000256" key="8">
    <source>
        <dbReference type="HAMAP-Rule" id="MF_01416"/>
    </source>
</evidence>
<dbReference type="GO" id="GO:0046933">
    <property type="term" value="F:proton-transporting ATP synthase activity, rotational mechanism"/>
    <property type="evidence" value="ECO:0007669"/>
    <property type="project" value="UniProtKB-UniRule"/>
</dbReference>
<evidence type="ECO:0000256" key="1">
    <source>
        <dbReference type="ARBA" id="ARBA00004370"/>
    </source>
</evidence>
<gene>
    <name evidence="8" type="primary">atpH</name>
    <name evidence="9" type="ORF">GJU40_18635</name>
</gene>
<dbReference type="PANTHER" id="PTHR11910">
    <property type="entry name" value="ATP SYNTHASE DELTA CHAIN"/>
    <property type="match status" value="1"/>
</dbReference>
<dbReference type="Gene3D" id="1.10.520.20">
    <property type="entry name" value="N-terminal domain of the delta subunit of the F1F0-ATP synthase"/>
    <property type="match status" value="1"/>
</dbReference>
<keyword evidence="7 8" id="KW-0066">ATP synthesis</keyword>
<dbReference type="PROSITE" id="PS00389">
    <property type="entry name" value="ATPASE_DELTA"/>
    <property type="match status" value="1"/>
</dbReference>
<dbReference type="Pfam" id="PF00213">
    <property type="entry name" value="OSCP"/>
    <property type="match status" value="1"/>
</dbReference>
<evidence type="ECO:0000313" key="9">
    <source>
        <dbReference type="EMBL" id="MRX74142.1"/>
    </source>
</evidence>
<reference evidence="9 10" key="1">
    <citation type="submission" date="2019-11" db="EMBL/GenBank/DDBJ databases">
        <title>Bacillus lacus genome.</title>
        <authorList>
            <person name="Allen C.J."/>
            <person name="Newman J.D."/>
        </authorList>
    </citation>
    <scope>NUCLEOTIDE SEQUENCE [LARGE SCALE GENOMIC DNA]</scope>
    <source>
        <strain evidence="9 10">KCTC 33946</strain>
    </source>
</reference>
<dbReference type="InterPro" id="IPR020781">
    <property type="entry name" value="ATPase_OSCP/d_CS"/>
</dbReference>
<dbReference type="InterPro" id="IPR026015">
    <property type="entry name" value="ATP_synth_OSCP/delta_N_sf"/>
</dbReference>
<comment type="caution">
    <text evidence="9">The sequence shown here is derived from an EMBL/GenBank/DDBJ whole genome shotgun (WGS) entry which is preliminary data.</text>
</comment>
<evidence type="ECO:0000256" key="2">
    <source>
        <dbReference type="ARBA" id="ARBA00022448"/>
    </source>
</evidence>
<protein>
    <recommendedName>
        <fullName evidence="8">ATP synthase subunit delta</fullName>
    </recommendedName>
    <alternativeName>
        <fullName evidence="8">ATP synthase F(1) sector subunit delta</fullName>
    </alternativeName>
    <alternativeName>
        <fullName evidence="8">F-type ATPase subunit delta</fullName>
        <shortName evidence="8">F-ATPase subunit delta</shortName>
    </alternativeName>
</protein>
<keyword evidence="3 8" id="KW-0375">Hydrogen ion transport</keyword>
<comment type="similarity">
    <text evidence="8">Belongs to the ATPase delta chain family.</text>
</comment>
<proteinExistence type="inferred from homology"/>
<dbReference type="InterPro" id="IPR000711">
    <property type="entry name" value="ATPase_OSCP/dsu"/>
</dbReference>
<comment type="function">
    <text evidence="8">This protein is part of the stalk that links CF(0) to CF(1). It either transmits conformational changes from CF(0) to CF(1) or is implicated in proton conduction.</text>
</comment>
<keyword evidence="5 8" id="KW-0472">Membrane</keyword>
<dbReference type="Proteomes" id="UP000448867">
    <property type="component" value="Unassembled WGS sequence"/>
</dbReference>
<dbReference type="GO" id="GO:0005886">
    <property type="term" value="C:plasma membrane"/>
    <property type="evidence" value="ECO:0007669"/>
    <property type="project" value="UniProtKB-SubCell"/>
</dbReference>
<evidence type="ECO:0000256" key="7">
    <source>
        <dbReference type="ARBA" id="ARBA00023310"/>
    </source>
</evidence>
<keyword evidence="8" id="KW-1003">Cell membrane</keyword>
<keyword evidence="4 8" id="KW-0406">Ion transport</keyword>
<keyword evidence="6 8" id="KW-0139">CF(1)</keyword>
<dbReference type="EMBL" id="WKKI01000063">
    <property type="protein sequence ID" value="MRX74142.1"/>
    <property type="molecule type" value="Genomic_DNA"/>
</dbReference>
<dbReference type="SUPFAM" id="SSF47928">
    <property type="entry name" value="N-terminal domain of the delta subunit of the F1F0-ATP synthase"/>
    <property type="match status" value="1"/>
</dbReference>
<dbReference type="NCBIfam" id="NF004403">
    <property type="entry name" value="PRK05758.2-4"/>
    <property type="match status" value="1"/>
</dbReference>
<comment type="function">
    <text evidence="8">F(1)F(0) ATP synthase produces ATP from ADP in the presence of a proton or sodium gradient. F-type ATPases consist of two structural domains, F(1) containing the extramembraneous catalytic core and F(0) containing the membrane proton channel, linked together by a central stalk and a peripheral stalk. During catalysis, ATP synthesis in the catalytic domain of F(1) is coupled via a rotary mechanism of the central stalk subunits to proton translocation.</text>
</comment>
<sequence>MSSGIVAKRYALALFQIAKENQLLDRFEEDMRTVKKVFADNQTLMDVLTHPKITLTQKKSIIGDAFSSLSVHVVNTLLILVEKHRITAVSEIADQYIVLANDERSTEDAVVYSVKPLKVEEIAALSTVFARKIGKASLRLQNVIDPNIIGGVKLRIGNRIYDGSISGKLERIQRQLAAK</sequence>
<comment type="subcellular location">
    <subcellularLocation>
        <location evidence="8">Cell membrane</location>
        <topology evidence="8">Peripheral membrane protein</topology>
    </subcellularLocation>
    <subcellularLocation>
        <location evidence="1">Membrane</location>
    </subcellularLocation>
</comment>
<dbReference type="HAMAP" id="MF_01416">
    <property type="entry name" value="ATP_synth_delta_bact"/>
    <property type="match status" value="1"/>
</dbReference>
<name>A0A7X2J2W2_9BACI</name>
<evidence type="ECO:0000256" key="6">
    <source>
        <dbReference type="ARBA" id="ARBA00023196"/>
    </source>
</evidence>
<keyword evidence="10" id="KW-1185">Reference proteome</keyword>
<evidence type="ECO:0000256" key="3">
    <source>
        <dbReference type="ARBA" id="ARBA00022781"/>
    </source>
</evidence>
<accession>A0A7X2J2W2</accession>
<dbReference type="NCBIfam" id="TIGR01145">
    <property type="entry name" value="ATP_synt_delta"/>
    <property type="match status" value="1"/>
</dbReference>
<evidence type="ECO:0000256" key="4">
    <source>
        <dbReference type="ARBA" id="ARBA00023065"/>
    </source>
</evidence>
<organism evidence="9 10">
    <name type="scientific">Metabacillus lacus</name>
    <dbReference type="NCBI Taxonomy" id="1983721"/>
    <lineage>
        <taxon>Bacteria</taxon>
        <taxon>Bacillati</taxon>
        <taxon>Bacillota</taxon>
        <taxon>Bacilli</taxon>
        <taxon>Bacillales</taxon>
        <taxon>Bacillaceae</taxon>
        <taxon>Metabacillus</taxon>
    </lineage>
</organism>
<keyword evidence="2 8" id="KW-0813">Transport</keyword>
<dbReference type="OrthoDB" id="9802471at2"/>